<reference evidence="2 3" key="1">
    <citation type="submission" date="2015-07" db="EMBL/GenBank/DDBJ databases">
        <title>Emmonsia species relationships and genome sequence.</title>
        <authorList>
            <person name="Cuomo C.A."/>
            <person name="Schwartz I.S."/>
            <person name="Kenyon C."/>
            <person name="de Hoog G.S."/>
            <person name="Govender N.P."/>
            <person name="Botha A."/>
            <person name="Moreno L."/>
            <person name="de Vries M."/>
            <person name="Munoz J.F."/>
            <person name="Stielow J.B."/>
        </authorList>
    </citation>
    <scope>NUCLEOTIDE SEQUENCE [LARGE SCALE GENOMIC DNA]</scope>
    <source>
        <strain evidence="2 3">CBS 136260</strain>
    </source>
</reference>
<evidence type="ECO:0000313" key="2">
    <source>
        <dbReference type="EMBL" id="OAX81045.1"/>
    </source>
</evidence>
<feature type="compositionally biased region" description="Basic and acidic residues" evidence="1">
    <location>
        <begin position="456"/>
        <end position="466"/>
    </location>
</feature>
<dbReference type="AlphaFoldDB" id="A0A1B7NWC0"/>
<dbReference type="Proteomes" id="UP000091918">
    <property type="component" value="Unassembled WGS sequence"/>
</dbReference>
<feature type="compositionally biased region" description="Polar residues" evidence="1">
    <location>
        <begin position="1"/>
        <end position="42"/>
    </location>
</feature>
<sequence>METRINTSSLGSFSTQLHTSSFHPEPSSQQVDTGSQTHVSDNTSLSLTSPPSSPEAACLGLSARTPDRDVSPLSLPLAAMLVNQPGSPPTVTNGTVPSTIYPSIVEHTNFKQIIIHTARCDKCNDHNKATLNRCTTCGFQICTPCWLHRGGGNHAATRTFRGPVFDPNAGDEESDVNDEAGGLENRDVSMSDIGDDVGDQESDAMIVYEDEQAITIDDSEDAFSDHSMDENGDPPPPPPPPPPGSISGSQKGKAFQPMFIDSSDSENSSSEDGDSVKEPRAYQIIRRRTIARRYNHELSLNRAAKVTREDDDSVIEMSSPPARGHGNGHNGPYYSDLAPECRERIDILIGTAINLFQDATLDRQSANLPTSNINKTNPHIDSPLFVPIAPNDDLTPSRNERLTHLTRLAQTCTGPRAIRKSQLSMPQGDGIGRRGQMTYQSLTPPPTVTSGKRKRATDDVQGREGVWKGPFLDESTDEEC</sequence>
<keyword evidence="3" id="KW-1185">Reference proteome</keyword>
<name>A0A1B7NWC0_9EURO</name>
<feature type="region of interest" description="Disordered" evidence="1">
    <location>
        <begin position="163"/>
        <end position="199"/>
    </location>
</feature>
<feature type="region of interest" description="Disordered" evidence="1">
    <location>
        <begin position="1"/>
        <end position="59"/>
    </location>
</feature>
<proteinExistence type="predicted"/>
<feature type="compositionally biased region" description="Low complexity" evidence="1">
    <location>
        <begin position="261"/>
        <end position="270"/>
    </location>
</feature>
<evidence type="ECO:0000313" key="3">
    <source>
        <dbReference type="Proteomes" id="UP000091918"/>
    </source>
</evidence>
<feature type="region of interest" description="Disordered" evidence="1">
    <location>
        <begin position="222"/>
        <end position="280"/>
    </location>
</feature>
<protein>
    <submittedName>
        <fullName evidence="2">Uncharacterized protein</fullName>
    </submittedName>
</protein>
<feature type="region of interest" description="Disordered" evidence="1">
    <location>
        <begin position="422"/>
        <end position="480"/>
    </location>
</feature>
<feature type="region of interest" description="Disordered" evidence="1">
    <location>
        <begin position="311"/>
        <end position="330"/>
    </location>
</feature>
<dbReference type="EMBL" id="LGUA01000560">
    <property type="protein sequence ID" value="OAX81045.1"/>
    <property type="molecule type" value="Genomic_DNA"/>
</dbReference>
<organism evidence="2 3">
    <name type="scientific">Emergomyces africanus</name>
    <dbReference type="NCBI Taxonomy" id="1955775"/>
    <lineage>
        <taxon>Eukaryota</taxon>
        <taxon>Fungi</taxon>
        <taxon>Dikarya</taxon>
        <taxon>Ascomycota</taxon>
        <taxon>Pezizomycotina</taxon>
        <taxon>Eurotiomycetes</taxon>
        <taxon>Eurotiomycetidae</taxon>
        <taxon>Onygenales</taxon>
        <taxon>Ajellomycetaceae</taxon>
        <taxon>Emergomyces</taxon>
    </lineage>
</organism>
<feature type="compositionally biased region" description="Acidic residues" evidence="1">
    <location>
        <begin position="169"/>
        <end position="178"/>
    </location>
</feature>
<comment type="caution">
    <text evidence="2">The sequence shown here is derived from an EMBL/GenBank/DDBJ whole genome shotgun (WGS) entry which is preliminary data.</text>
</comment>
<evidence type="ECO:0000256" key="1">
    <source>
        <dbReference type="SAM" id="MobiDB-lite"/>
    </source>
</evidence>
<accession>A0A1B7NWC0</accession>
<gene>
    <name evidence="2" type="ORF">ACJ72_04621</name>
</gene>
<feature type="compositionally biased region" description="Pro residues" evidence="1">
    <location>
        <begin position="233"/>
        <end position="244"/>
    </location>
</feature>
<dbReference type="OrthoDB" id="4755622at2759"/>